<comment type="caution">
    <text evidence="3">The sequence shown here is derived from an EMBL/GenBank/DDBJ whole genome shotgun (WGS) entry which is preliminary data.</text>
</comment>
<evidence type="ECO:0000313" key="3">
    <source>
        <dbReference type="EMBL" id="OTA18118.1"/>
    </source>
</evidence>
<evidence type="ECO:0000259" key="1">
    <source>
        <dbReference type="Pfam" id="PF05688"/>
    </source>
</evidence>
<evidence type="ECO:0000313" key="4">
    <source>
        <dbReference type="Proteomes" id="UP000194350"/>
    </source>
</evidence>
<dbReference type="InterPro" id="IPR008541">
    <property type="entry name" value="InvE_AD"/>
</dbReference>
<reference evidence="3 4" key="1">
    <citation type="submission" date="2016-10" db="EMBL/GenBank/DDBJ databases">
        <title>Systematic genetic and metabolomic analysis of Xenorhabdus and Photorhabdus spp., highlights the requirements for a dual symbiotic and pathogenic life style.</title>
        <authorList>
            <person name="Tobias N.J."/>
            <person name="Wolff H."/>
            <person name="Djahanschiri B."/>
            <person name="Pidot S.J."/>
            <person name="Stinear T.P."/>
            <person name="Ebersberger I."/>
            <person name="Bode H.B."/>
        </authorList>
    </citation>
    <scope>NUCLEOTIDE SEQUENCE [LARGE SCALE GENOMIC DNA]</scope>
    <source>
        <strain evidence="3 4">DSM 22392</strain>
    </source>
</reference>
<dbReference type="Proteomes" id="UP000194350">
    <property type="component" value="Unassembled WGS sequence"/>
</dbReference>
<dbReference type="STRING" id="351656.Xvie_00817"/>
<dbReference type="Pfam" id="PF05689">
    <property type="entry name" value="InvE_AD"/>
    <property type="match status" value="1"/>
</dbReference>
<proteinExistence type="predicted"/>
<feature type="domain" description="InvasinE Adhesion" evidence="2">
    <location>
        <begin position="180"/>
        <end position="309"/>
    </location>
</feature>
<feature type="domain" description="Bacterial Immunoglobulin-like 21" evidence="1">
    <location>
        <begin position="74"/>
        <end position="177"/>
    </location>
</feature>
<dbReference type="EMBL" id="MUBJ01000002">
    <property type="protein sequence ID" value="OTA18118.1"/>
    <property type="molecule type" value="Genomic_DNA"/>
</dbReference>
<sequence length="326" mass="35206">MVPRSPLKSGNNKMMLGESVATDTVQEAKKSNVTGGNPDGTVKGIADDFTITSETPEKDADGSLAIIVKKTAPDPIKLTINTTVAGGQSVGGVPVTIKMTAMNRQKKSDTVTVKLETEEGVLTGNADSYTGHTDEKGNLVINVTDPDGLGTRTTLSITVNDGAKQLTKTQDVIFTVLTSPDIPLANYWGHMEKTVNDGSNTFYRPLLAKEIDSTLSILTWERNNELWGAAQWNRINNYCQNNLGANLPTIVEAKKLAEVNLSSPEHYLYTHYGWPVNTKKAFFIWTSELDPNTLSISIIGLNNNQASDSGSKNAGGGGRYIIICRK</sequence>
<evidence type="ECO:0000259" key="2">
    <source>
        <dbReference type="Pfam" id="PF05689"/>
    </source>
</evidence>
<gene>
    <name evidence="3" type="ORF">Xvie_00817</name>
</gene>
<dbReference type="InterPro" id="IPR008542">
    <property type="entry name" value="BIg21"/>
</dbReference>
<dbReference type="Pfam" id="PF05688">
    <property type="entry name" value="BIg21"/>
    <property type="match status" value="1"/>
</dbReference>
<protein>
    <submittedName>
        <fullName evidence="3">Putative outer membrane protein</fullName>
    </submittedName>
</protein>
<dbReference type="AlphaFoldDB" id="A0A1Y2SHF6"/>
<keyword evidence="4" id="KW-1185">Reference proteome</keyword>
<organism evidence="3 4">
    <name type="scientific">Xenorhabdus vietnamensis</name>
    <dbReference type="NCBI Taxonomy" id="351656"/>
    <lineage>
        <taxon>Bacteria</taxon>
        <taxon>Pseudomonadati</taxon>
        <taxon>Pseudomonadota</taxon>
        <taxon>Gammaproteobacteria</taxon>
        <taxon>Enterobacterales</taxon>
        <taxon>Morganellaceae</taxon>
        <taxon>Xenorhabdus</taxon>
    </lineage>
</organism>
<accession>A0A1Y2SHF6</accession>
<name>A0A1Y2SHF6_9GAMM</name>